<dbReference type="RefSeq" id="WP_185373039.1">
    <property type="nucleotide sequence ID" value="NZ_JAARNB010000001.1"/>
</dbReference>
<feature type="domain" description="HTH deoR-type" evidence="4">
    <location>
        <begin position="3"/>
        <end position="58"/>
    </location>
</feature>
<evidence type="ECO:0000256" key="3">
    <source>
        <dbReference type="ARBA" id="ARBA00023163"/>
    </source>
</evidence>
<dbReference type="SMART" id="SM01134">
    <property type="entry name" value="DeoRC"/>
    <property type="match status" value="1"/>
</dbReference>
<dbReference type="SUPFAM" id="SSF100950">
    <property type="entry name" value="NagB/RpiA/CoA transferase-like"/>
    <property type="match status" value="1"/>
</dbReference>
<comment type="caution">
    <text evidence="5">The sequence shown here is derived from an EMBL/GenBank/DDBJ whole genome shotgun (WGS) entry which is preliminary data.</text>
</comment>
<proteinExistence type="predicted"/>
<evidence type="ECO:0000313" key="5">
    <source>
        <dbReference type="EMBL" id="MBC1331200.1"/>
    </source>
</evidence>
<dbReference type="GO" id="GO:0003700">
    <property type="term" value="F:DNA-binding transcription factor activity"/>
    <property type="evidence" value="ECO:0007669"/>
    <property type="project" value="InterPro"/>
</dbReference>
<dbReference type="InterPro" id="IPR050313">
    <property type="entry name" value="Carb_Metab_HTH_regulators"/>
</dbReference>
<dbReference type="PROSITE" id="PS51000">
    <property type="entry name" value="HTH_DEOR_2"/>
    <property type="match status" value="1"/>
</dbReference>
<evidence type="ECO:0000256" key="2">
    <source>
        <dbReference type="ARBA" id="ARBA00023125"/>
    </source>
</evidence>
<dbReference type="Pfam" id="PF08220">
    <property type="entry name" value="HTH_DeoR"/>
    <property type="match status" value="1"/>
</dbReference>
<accession>A0A7X0WCJ4</accession>
<dbReference type="InterPro" id="IPR037171">
    <property type="entry name" value="NagB/RpiA_transferase-like"/>
</dbReference>
<dbReference type="SMART" id="SM00420">
    <property type="entry name" value="HTH_DEOR"/>
    <property type="match status" value="1"/>
</dbReference>
<evidence type="ECO:0000313" key="6">
    <source>
        <dbReference type="Proteomes" id="UP000532866"/>
    </source>
</evidence>
<dbReference type="Proteomes" id="UP000532866">
    <property type="component" value="Unassembled WGS sequence"/>
</dbReference>
<evidence type="ECO:0000259" key="4">
    <source>
        <dbReference type="PROSITE" id="PS51000"/>
    </source>
</evidence>
<sequence>MEQKERIIKILDLLDEKESLELADLVAYFGVSKDTARRDILKLVEQGLAERRRGGIALPRMQQKIKNYSERLIKNSQEKQRIAQQASHFILDKQTVWLDVSTTVQLMEEHMTARNTMLVTNSLDNALAFSKHTEKIYVLGGFYHHGANILNGAGTIAQIHQFQFDVAFIGASGVDEQGIYYDSIDDIPLHQAIIQNAKTVYVLADQTKFHQTTNFKISWNGITGLITQTPIPEKIVKQLEKQEIECIIGGIKNDDANEKYPNKR</sequence>
<dbReference type="SUPFAM" id="SSF46785">
    <property type="entry name" value="Winged helix' DNA-binding domain"/>
    <property type="match status" value="1"/>
</dbReference>
<dbReference type="InterPro" id="IPR001034">
    <property type="entry name" value="DeoR_HTH"/>
</dbReference>
<dbReference type="PANTHER" id="PTHR30363:SF51">
    <property type="entry name" value="HTH-TYPE TRANSCRIPTIONAL REPRESSOR GLCR"/>
    <property type="match status" value="1"/>
</dbReference>
<name>A0A7X0WCJ4_9LIST</name>
<dbReference type="InterPro" id="IPR036390">
    <property type="entry name" value="WH_DNA-bd_sf"/>
</dbReference>
<keyword evidence="3" id="KW-0804">Transcription</keyword>
<dbReference type="PROSITE" id="PS00894">
    <property type="entry name" value="HTH_DEOR_1"/>
    <property type="match status" value="1"/>
</dbReference>
<dbReference type="Gene3D" id="1.10.10.10">
    <property type="entry name" value="Winged helix-like DNA-binding domain superfamily/Winged helix DNA-binding domain"/>
    <property type="match status" value="1"/>
</dbReference>
<dbReference type="InterPro" id="IPR018356">
    <property type="entry name" value="Tscrpt_reg_HTH_DeoR_CS"/>
</dbReference>
<dbReference type="InterPro" id="IPR036388">
    <property type="entry name" value="WH-like_DNA-bd_sf"/>
</dbReference>
<reference evidence="5 6" key="1">
    <citation type="submission" date="2020-03" db="EMBL/GenBank/DDBJ databases">
        <title>Soil Listeria distribution.</title>
        <authorList>
            <person name="Liao J."/>
            <person name="Wiedmann M."/>
        </authorList>
    </citation>
    <scope>NUCLEOTIDE SEQUENCE [LARGE SCALE GENOMIC DNA]</scope>
    <source>
        <strain evidence="5 6">FSL L7-1833</strain>
    </source>
</reference>
<dbReference type="Gene3D" id="3.40.50.1360">
    <property type="match status" value="1"/>
</dbReference>
<dbReference type="Pfam" id="PF00455">
    <property type="entry name" value="DeoRC"/>
    <property type="match status" value="1"/>
</dbReference>
<dbReference type="InterPro" id="IPR014036">
    <property type="entry name" value="DeoR-like_C"/>
</dbReference>
<organism evidence="5 6">
    <name type="scientific">Listeria booriae</name>
    <dbReference type="NCBI Taxonomy" id="1552123"/>
    <lineage>
        <taxon>Bacteria</taxon>
        <taxon>Bacillati</taxon>
        <taxon>Bacillota</taxon>
        <taxon>Bacilli</taxon>
        <taxon>Bacillales</taxon>
        <taxon>Listeriaceae</taxon>
        <taxon>Listeria</taxon>
    </lineage>
</organism>
<protein>
    <submittedName>
        <fullName evidence="5">DeoR/GlpR transcriptional regulator</fullName>
    </submittedName>
</protein>
<dbReference type="GO" id="GO:0003677">
    <property type="term" value="F:DNA binding"/>
    <property type="evidence" value="ECO:0007669"/>
    <property type="project" value="UniProtKB-KW"/>
</dbReference>
<dbReference type="AlphaFoldDB" id="A0A7X0WCJ4"/>
<keyword evidence="2" id="KW-0238">DNA-binding</keyword>
<dbReference type="PANTHER" id="PTHR30363">
    <property type="entry name" value="HTH-TYPE TRANSCRIPTIONAL REGULATOR SRLR-RELATED"/>
    <property type="match status" value="1"/>
</dbReference>
<evidence type="ECO:0000256" key="1">
    <source>
        <dbReference type="ARBA" id="ARBA00023015"/>
    </source>
</evidence>
<dbReference type="EMBL" id="JAAROL010000001">
    <property type="protein sequence ID" value="MBC1331200.1"/>
    <property type="molecule type" value="Genomic_DNA"/>
</dbReference>
<gene>
    <name evidence="5" type="ORF">HB759_04480</name>
</gene>
<keyword evidence="1" id="KW-0805">Transcription regulation</keyword>